<evidence type="ECO:0000256" key="5">
    <source>
        <dbReference type="HAMAP-Rule" id="MF_00921"/>
    </source>
</evidence>
<dbReference type="AlphaFoldDB" id="A0A1I3V5R6"/>
<keyword evidence="1 5" id="KW-0723">Serine/threonine-protein kinase</keyword>
<accession>A0A1I3V5R6</accession>
<dbReference type="GO" id="GO:0004674">
    <property type="term" value="F:protein serine/threonine kinase activity"/>
    <property type="evidence" value="ECO:0007669"/>
    <property type="project" value="UniProtKB-UniRule"/>
</dbReference>
<sequence>MNEHSKLAIYVLSDSVGGTASNISNAALSQFPQLECNFKIFSFIREKNQLMNILKKAQEVNAIILHTFVSKTLIHTIHDFCSENDLTCFDILNPIMREISKRTNLQPQFKPGAMHKLDENYFDRIGAMEFAVTYDDGKDPKGFLEADIVILGISRTSKTPLSIYLANQNYKVANLPLMPEAEIPSELWSVDPKKIVGLTNDESILSNIRKERMISYGMNPDTPYSSTERIQKEIRYAETLYAKLGCQIINVANKSIEETAAIIVNSFQAH</sequence>
<dbReference type="PANTHER" id="PTHR31756">
    <property type="entry name" value="PYRUVATE, PHOSPHATE DIKINASE REGULATORY PROTEIN 1, CHLOROPLASTIC"/>
    <property type="match status" value="1"/>
</dbReference>
<dbReference type="HAMAP" id="MF_00921">
    <property type="entry name" value="PDRP"/>
    <property type="match status" value="1"/>
</dbReference>
<gene>
    <name evidence="6" type="ORF">SAMN04488569_100218</name>
</gene>
<evidence type="ECO:0000256" key="2">
    <source>
        <dbReference type="ARBA" id="ARBA00022679"/>
    </source>
</evidence>
<reference evidence="7" key="1">
    <citation type="submission" date="2016-10" db="EMBL/GenBank/DDBJ databases">
        <authorList>
            <person name="Varghese N."/>
            <person name="Submissions S."/>
        </authorList>
    </citation>
    <scope>NUCLEOTIDE SEQUENCE [LARGE SCALE GENOMIC DNA]</scope>
    <source>
        <strain evidence="7">DSM 16108</strain>
    </source>
</reference>
<comment type="function">
    <text evidence="5">Bifunctional serine/threonine kinase and phosphorylase involved in the regulation of the pyruvate, phosphate dikinase (PPDK) by catalyzing its phosphorylation/dephosphorylation.</text>
</comment>
<name>A0A1I3V5R6_9LACT</name>
<dbReference type="InterPro" id="IPR026565">
    <property type="entry name" value="PPDK_reg"/>
</dbReference>
<dbReference type="Pfam" id="PF03618">
    <property type="entry name" value="Kinase-PPPase"/>
    <property type="match status" value="1"/>
</dbReference>
<dbReference type="EC" id="2.7.4.27" evidence="5"/>
<dbReference type="EC" id="2.7.11.32" evidence="5"/>
<dbReference type="GO" id="GO:0005524">
    <property type="term" value="F:ATP binding"/>
    <property type="evidence" value="ECO:0007669"/>
    <property type="project" value="InterPro"/>
</dbReference>
<evidence type="ECO:0000313" key="7">
    <source>
        <dbReference type="Proteomes" id="UP000199589"/>
    </source>
</evidence>
<dbReference type="NCBIfam" id="NF003742">
    <property type="entry name" value="PRK05339.1"/>
    <property type="match status" value="1"/>
</dbReference>
<protein>
    <recommendedName>
        <fullName evidence="5">Putative pyruvate, phosphate dikinase regulatory protein</fullName>
        <shortName evidence="5">PPDK regulatory protein</shortName>
        <ecNumber evidence="5">2.7.11.32</ecNumber>
        <ecNumber evidence="5">2.7.4.27</ecNumber>
    </recommendedName>
</protein>
<dbReference type="STRING" id="258723.GCA_900169305_00487"/>
<comment type="catalytic activity">
    <reaction evidence="5">
        <text>N(tele)-phospho-L-histidyl/O-phospho-L-threonyl-[pyruvate, phosphate dikinase] + phosphate + H(+) = N(tele)-phospho-L-histidyl/L-threonyl-[pyruvate, phosphate dikinase] + diphosphate</text>
        <dbReference type="Rhea" id="RHEA:43696"/>
        <dbReference type="Rhea" id="RHEA-COMP:10650"/>
        <dbReference type="Rhea" id="RHEA-COMP:10651"/>
        <dbReference type="ChEBI" id="CHEBI:15378"/>
        <dbReference type="ChEBI" id="CHEBI:30013"/>
        <dbReference type="ChEBI" id="CHEBI:33019"/>
        <dbReference type="ChEBI" id="CHEBI:43474"/>
        <dbReference type="ChEBI" id="CHEBI:61977"/>
        <dbReference type="ChEBI" id="CHEBI:83586"/>
        <dbReference type="EC" id="2.7.4.27"/>
    </reaction>
</comment>
<evidence type="ECO:0000313" key="6">
    <source>
        <dbReference type="EMBL" id="SFJ89706.1"/>
    </source>
</evidence>
<comment type="similarity">
    <text evidence="5">Belongs to the pyruvate, phosphate/water dikinase regulatory protein family. PDRP subfamily.</text>
</comment>
<dbReference type="InterPro" id="IPR005177">
    <property type="entry name" value="Kinase-pyrophosphorylase"/>
</dbReference>
<comment type="catalytic activity">
    <reaction evidence="5">
        <text>N(tele)-phospho-L-histidyl/L-threonyl-[pyruvate, phosphate dikinase] + ADP = N(tele)-phospho-L-histidyl/O-phospho-L-threonyl-[pyruvate, phosphate dikinase] + AMP + H(+)</text>
        <dbReference type="Rhea" id="RHEA:43692"/>
        <dbReference type="Rhea" id="RHEA-COMP:10650"/>
        <dbReference type="Rhea" id="RHEA-COMP:10651"/>
        <dbReference type="ChEBI" id="CHEBI:15378"/>
        <dbReference type="ChEBI" id="CHEBI:30013"/>
        <dbReference type="ChEBI" id="CHEBI:61977"/>
        <dbReference type="ChEBI" id="CHEBI:83586"/>
        <dbReference type="ChEBI" id="CHEBI:456215"/>
        <dbReference type="ChEBI" id="CHEBI:456216"/>
        <dbReference type="EC" id="2.7.11.32"/>
    </reaction>
</comment>
<proteinExistence type="inferred from homology"/>
<keyword evidence="4 5" id="KW-0418">Kinase</keyword>
<keyword evidence="2 5" id="KW-0808">Transferase</keyword>
<evidence type="ECO:0000256" key="3">
    <source>
        <dbReference type="ARBA" id="ARBA00022741"/>
    </source>
</evidence>
<feature type="binding site" evidence="5">
    <location>
        <begin position="152"/>
        <end position="159"/>
    </location>
    <ligand>
        <name>ADP</name>
        <dbReference type="ChEBI" id="CHEBI:456216"/>
    </ligand>
</feature>
<keyword evidence="7" id="KW-1185">Reference proteome</keyword>
<dbReference type="GO" id="GO:0016776">
    <property type="term" value="F:phosphotransferase activity, phosphate group as acceptor"/>
    <property type="evidence" value="ECO:0007669"/>
    <property type="project" value="UniProtKB-UniRule"/>
</dbReference>
<dbReference type="PANTHER" id="PTHR31756:SF3">
    <property type="entry name" value="PYRUVATE, PHOSPHATE DIKINASE REGULATORY PROTEIN 1, CHLOROPLASTIC"/>
    <property type="match status" value="1"/>
</dbReference>
<organism evidence="6 7">
    <name type="scientific">Marinilactibacillus piezotolerans</name>
    <dbReference type="NCBI Taxonomy" id="258723"/>
    <lineage>
        <taxon>Bacteria</taxon>
        <taxon>Bacillati</taxon>
        <taxon>Bacillota</taxon>
        <taxon>Bacilli</taxon>
        <taxon>Lactobacillales</taxon>
        <taxon>Carnobacteriaceae</taxon>
        <taxon>Marinilactibacillus</taxon>
    </lineage>
</organism>
<dbReference type="GO" id="GO:0043531">
    <property type="term" value="F:ADP binding"/>
    <property type="evidence" value="ECO:0007669"/>
    <property type="project" value="UniProtKB-UniRule"/>
</dbReference>
<dbReference type="OrthoDB" id="9782201at2"/>
<evidence type="ECO:0000256" key="1">
    <source>
        <dbReference type="ARBA" id="ARBA00022527"/>
    </source>
</evidence>
<evidence type="ECO:0000256" key="4">
    <source>
        <dbReference type="ARBA" id="ARBA00022777"/>
    </source>
</evidence>
<dbReference type="RefSeq" id="WP_072694957.1">
    <property type="nucleotide sequence ID" value="NZ_FOSJ01000002.1"/>
</dbReference>
<keyword evidence="3 5" id="KW-0547">Nucleotide-binding</keyword>
<dbReference type="Proteomes" id="UP000199589">
    <property type="component" value="Unassembled WGS sequence"/>
</dbReference>
<dbReference type="EMBL" id="FOSJ01000002">
    <property type="protein sequence ID" value="SFJ89706.1"/>
    <property type="molecule type" value="Genomic_DNA"/>
</dbReference>